<keyword evidence="3" id="KW-1185">Reference proteome</keyword>
<keyword evidence="1" id="KW-0472">Membrane</keyword>
<organism evidence="2 3">
    <name type="scientific">Glycine soja</name>
    <name type="common">Wild soybean</name>
    <dbReference type="NCBI Taxonomy" id="3848"/>
    <lineage>
        <taxon>Eukaryota</taxon>
        <taxon>Viridiplantae</taxon>
        <taxon>Streptophyta</taxon>
        <taxon>Embryophyta</taxon>
        <taxon>Tracheophyta</taxon>
        <taxon>Spermatophyta</taxon>
        <taxon>Magnoliopsida</taxon>
        <taxon>eudicotyledons</taxon>
        <taxon>Gunneridae</taxon>
        <taxon>Pentapetalae</taxon>
        <taxon>rosids</taxon>
        <taxon>fabids</taxon>
        <taxon>Fabales</taxon>
        <taxon>Fabaceae</taxon>
        <taxon>Papilionoideae</taxon>
        <taxon>50 kb inversion clade</taxon>
        <taxon>NPAAA clade</taxon>
        <taxon>indigoferoid/millettioid clade</taxon>
        <taxon>Phaseoleae</taxon>
        <taxon>Glycine</taxon>
        <taxon>Glycine subgen. Soja</taxon>
    </lineage>
</organism>
<gene>
    <name evidence="2" type="ORF">D0Y65_029487</name>
</gene>
<keyword evidence="1" id="KW-1133">Transmembrane helix</keyword>
<dbReference type="AlphaFoldDB" id="A0A445HZ97"/>
<accession>A0A445HZ97</accession>
<evidence type="ECO:0000313" key="3">
    <source>
        <dbReference type="Proteomes" id="UP000289340"/>
    </source>
</evidence>
<comment type="caution">
    <text evidence="2">The sequence shown here is derived from an EMBL/GenBank/DDBJ whole genome shotgun (WGS) entry which is preliminary data.</text>
</comment>
<reference evidence="2 3" key="1">
    <citation type="submission" date="2018-09" db="EMBL/GenBank/DDBJ databases">
        <title>A high-quality reference genome of wild soybean provides a powerful tool to mine soybean genomes.</title>
        <authorList>
            <person name="Xie M."/>
            <person name="Chung C.Y.L."/>
            <person name="Li M.-W."/>
            <person name="Wong F.-L."/>
            <person name="Chan T.-F."/>
            <person name="Lam H.-M."/>
        </authorList>
    </citation>
    <scope>NUCLEOTIDE SEQUENCE [LARGE SCALE GENOMIC DNA]</scope>
    <source>
        <strain evidence="3">cv. W05</strain>
        <tissue evidence="2">Hypocotyl of etiolated seedlings</tissue>
    </source>
</reference>
<evidence type="ECO:0000256" key="1">
    <source>
        <dbReference type="SAM" id="Phobius"/>
    </source>
</evidence>
<dbReference type="PANTHER" id="PTHR33306">
    <property type="entry name" value="EXPRESSED PROTEIN-RELATED-RELATED"/>
    <property type="match status" value="1"/>
</dbReference>
<dbReference type="Proteomes" id="UP000289340">
    <property type="component" value="Chromosome 11"/>
</dbReference>
<proteinExistence type="predicted"/>
<keyword evidence="1" id="KW-0812">Transmembrane</keyword>
<sequence>MGWFYTKKKSAEWKQECILQEQTIDTAASLSPTLHLLVILGIVLSLLWLSQYTTYKAQQNHTAIYIQSFLFLSPFMFGFFLLSYYTCRRLNFCCMHSRHESFHRVVVSPSKLERSLREGDRIPICYHHTHKYKAAFVEILVLVHMQQFNGLFLLSFSCAYVGEIYESMSS</sequence>
<protein>
    <submittedName>
        <fullName evidence="2">Uncharacterized protein</fullName>
    </submittedName>
</protein>
<dbReference type="EMBL" id="QZWG01000011">
    <property type="protein sequence ID" value="RZB79148.1"/>
    <property type="molecule type" value="Genomic_DNA"/>
</dbReference>
<evidence type="ECO:0000313" key="2">
    <source>
        <dbReference type="EMBL" id="RZB79148.1"/>
    </source>
</evidence>
<dbReference type="PANTHER" id="PTHR33306:SF21">
    <property type="entry name" value="TRANSMEMBRANE PROTEIN"/>
    <property type="match status" value="1"/>
</dbReference>
<feature type="transmembrane region" description="Helical" evidence="1">
    <location>
        <begin position="33"/>
        <end position="50"/>
    </location>
</feature>
<feature type="transmembrane region" description="Helical" evidence="1">
    <location>
        <begin position="62"/>
        <end position="85"/>
    </location>
</feature>
<name>A0A445HZ97_GLYSO</name>